<dbReference type="AlphaFoldDB" id="A0AAJ5W1I6"/>
<keyword evidence="1" id="KW-1133">Transmembrane helix</keyword>
<keyword evidence="1" id="KW-0812">Transmembrane</keyword>
<evidence type="ECO:0000313" key="2">
    <source>
        <dbReference type="EMBL" id="WEK13900.1"/>
    </source>
</evidence>
<evidence type="ECO:0000313" key="3">
    <source>
        <dbReference type="Proteomes" id="UP001213972"/>
    </source>
</evidence>
<sequence length="50" mass="4844">MKSTNYAGAATMGLTAVLAFVGVSPVIVGLVALTAGFVVLTGTFAKGAAK</sequence>
<protein>
    <submittedName>
        <fullName evidence="2">Uncharacterized protein</fullName>
    </submittedName>
</protein>
<reference evidence="2" key="1">
    <citation type="submission" date="2023-03" db="EMBL/GenBank/DDBJ databases">
        <title>Andean soil-derived lignocellulolytic bacterial consortium as a source of novel taxa and putative plastic-active enzymes.</title>
        <authorList>
            <person name="Diaz-Garcia L."/>
            <person name="Chuvochina M."/>
            <person name="Feuerriegel G."/>
            <person name="Bunk B."/>
            <person name="Sproer C."/>
            <person name="Streit W.R."/>
            <person name="Rodriguez L.M."/>
            <person name="Overmann J."/>
            <person name="Jimenez D.J."/>
        </authorList>
    </citation>
    <scope>NUCLEOTIDE SEQUENCE</scope>
    <source>
        <strain evidence="2">MAG 4610</strain>
    </source>
</reference>
<proteinExistence type="predicted"/>
<gene>
    <name evidence="2" type="ORF">P0Y48_01420</name>
</gene>
<accession>A0AAJ5W1I6</accession>
<dbReference type="Proteomes" id="UP001213972">
    <property type="component" value="Chromosome"/>
</dbReference>
<keyword evidence="1" id="KW-0472">Membrane</keyword>
<feature type="transmembrane region" description="Helical" evidence="1">
    <location>
        <begin position="12"/>
        <end position="40"/>
    </location>
</feature>
<name>A0AAJ5W1I6_9MICO</name>
<organism evidence="2 3">
    <name type="scientific">Candidatus Microbacterium phytovorans</name>
    <dbReference type="NCBI Taxonomy" id="3121374"/>
    <lineage>
        <taxon>Bacteria</taxon>
        <taxon>Bacillati</taxon>
        <taxon>Actinomycetota</taxon>
        <taxon>Actinomycetes</taxon>
        <taxon>Micrococcales</taxon>
        <taxon>Microbacteriaceae</taxon>
        <taxon>Microbacterium</taxon>
    </lineage>
</organism>
<evidence type="ECO:0000256" key="1">
    <source>
        <dbReference type="SAM" id="Phobius"/>
    </source>
</evidence>
<dbReference type="EMBL" id="CP119321">
    <property type="protein sequence ID" value="WEK13900.1"/>
    <property type="molecule type" value="Genomic_DNA"/>
</dbReference>